<dbReference type="AlphaFoldDB" id="A0A0B6YDT1"/>
<feature type="region of interest" description="Disordered" evidence="1">
    <location>
        <begin position="82"/>
        <end position="112"/>
    </location>
</feature>
<dbReference type="EMBL" id="HACG01006815">
    <property type="protein sequence ID" value="CEK53680.1"/>
    <property type="molecule type" value="Transcribed_RNA"/>
</dbReference>
<evidence type="ECO:0000256" key="1">
    <source>
        <dbReference type="SAM" id="MobiDB-lite"/>
    </source>
</evidence>
<dbReference type="InterPro" id="IPR035899">
    <property type="entry name" value="DBL_dom_sf"/>
</dbReference>
<name>A0A0B6YDT1_9EUPU</name>
<feature type="compositionally biased region" description="Polar residues" evidence="1">
    <location>
        <begin position="127"/>
        <end position="139"/>
    </location>
</feature>
<organism evidence="2">
    <name type="scientific">Arion vulgaris</name>
    <dbReference type="NCBI Taxonomy" id="1028688"/>
    <lineage>
        <taxon>Eukaryota</taxon>
        <taxon>Metazoa</taxon>
        <taxon>Spiralia</taxon>
        <taxon>Lophotrochozoa</taxon>
        <taxon>Mollusca</taxon>
        <taxon>Gastropoda</taxon>
        <taxon>Heterobranchia</taxon>
        <taxon>Euthyneura</taxon>
        <taxon>Panpulmonata</taxon>
        <taxon>Eupulmonata</taxon>
        <taxon>Stylommatophora</taxon>
        <taxon>Helicina</taxon>
        <taxon>Arionoidea</taxon>
        <taxon>Arionidae</taxon>
        <taxon>Arion</taxon>
    </lineage>
</organism>
<feature type="compositionally biased region" description="Low complexity" evidence="1">
    <location>
        <begin position="82"/>
        <end position="93"/>
    </location>
</feature>
<protein>
    <submittedName>
        <fullName evidence="2">Uncharacterized protein</fullName>
    </submittedName>
</protein>
<dbReference type="SUPFAM" id="SSF48065">
    <property type="entry name" value="DBL homology domain (DH-domain)"/>
    <property type="match status" value="1"/>
</dbReference>
<evidence type="ECO:0000313" key="2">
    <source>
        <dbReference type="EMBL" id="CEK53680.1"/>
    </source>
</evidence>
<feature type="non-terminal residue" evidence="2">
    <location>
        <position position="1"/>
    </location>
</feature>
<feature type="non-terminal residue" evidence="2">
    <location>
        <position position="145"/>
    </location>
</feature>
<sequence>QEFEVTRITDYGKYLSDLLEETNPSHPDFENLSNTLTKVNSMVKEKEDELCEEESRSEMDPVVDRSLHDDLNLNITSYNSSSTIGNITNINNNEDQEKYSNKPKGLAQRRMSAPSGLLFKSLAGYRSKNSPSLWNNNNVSKRDNE</sequence>
<gene>
    <name evidence="2" type="primary">ORF20991</name>
</gene>
<accession>A0A0B6YDT1</accession>
<dbReference type="Gene3D" id="1.20.900.10">
    <property type="entry name" value="Dbl homology (DH) domain"/>
    <property type="match status" value="1"/>
</dbReference>
<proteinExistence type="predicted"/>
<feature type="region of interest" description="Disordered" evidence="1">
    <location>
        <begin position="126"/>
        <end position="145"/>
    </location>
</feature>
<reference evidence="2" key="1">
    <citation type="submission" date="2014-12" db="EMBL/GenBank/DDBJ databases">
        <title>Insight into the proteome of Arion vulgaris.</title>
        <authorList>
            <person name="Aradska J."/>
            <person name="Bulat T."/>
            <person name="Smidak R."/>
            <person name="Sarate P."/>
            <person name="Gangsoo J."/>
            <person name="Sialana F."/>
            <person name="Bilban M."/>
            <person name="Lubec G."/>
        </authorList>
    </citation>
    <scope>NUCLEOTIDE SEQUENCE</scope>
    <source>
        <tissue evidence="2">Skin</tissue>
    </source>
</reference>